<comment type="caution">
    <text evidence="4">The sequence shown here is derived from an EMBL/GenBank/DDBJ whole genome shotgun (WGS) entry which is preliminary data.</text>
</comment>
<gene>
    <name evidence="4" type="ORF">JOC86_000567</name>
</gene>
<dbReference type="InterPro" id="IPR001670">
    <property type="entry name" value="ADH_Fe/GldA"/>
</dbReference>
<organism evidence="4 5">
    <name type="scientific">Rossellomorea pakistanensis</name>
    <dbReference type="NCBI Taxonomy" id="992288"/>
    <lineage>
        <taxon>Bacteria</taxon>
        <taxon>Bacillati</taxon>
        <taxon>Bacillota</taxon>
        <taxon>Bacilli</taxon>
        <taxon>Bacillales</taxon>
        <taxon>Bacillaceae</taxon>
        <taxon>Rossellomorea</taxon>
    </lineage>
</organism>
<evidence type="ECO:0000256" key="1">
    <source>
        <dbReference type="ARBA" id="ARBA00022723"/>
    </source>
</evidence>
<evidence type="ECO:0000313" key="4">
    <source>
        <dbReference type="EMBL" id="MBM7584030.1"/>
    </source>
</evidence>
<evidence type="ECO:0000256" key="2">
    <source>
        <dbReference type="ARBA" id="ARBA00023002"/>
    </source>
</evidence>
<keyword evidence="2 4" id="KW-0560">Oxidoreductase</keyword>
<dbReference type="SUPFAM" id="SSF56796">
    <property type="entry name" value="Dehydroquinate synthase-like"/>
    <property type="match status" value="1"/>
</dbReference>
<dbReference type="RefSeq" id="WP_205168227.1">
    <property type="nucleotide sequence ID" value="NZ_JAFBDZ010000001.1"/>
</dbReference>
<keyword evidence="1" id="KW-0479">Metal-binding</keyword>
<dbReference type="InterPro" id="IPR016205">
    <property type="entry name" value="Glycerol_DH"/>
</dbReference>
<dbReference type="EMBL" id="JAFBDZ010000001">
    <property type="protein sequence ID" value="MBM7584030.1"/>
    <property type="molecule type" value="Genomic_DNA"/>
</dbReference>
<dbReference type="Gene3D" id="1.20.1090.10">
    <property type="entry name" value="Dehydroquinate synthase-like - alpha domain"/>
    <property type="match status" value="1"/>
</dbReference>
<dbReference type="Proteomes" id="UP001646157">
    <property type="component" value="Unassembled WGS sequence"/>
</dbReference>
<keyword evidence="5" id="KW-1185">Reference proteome</keyword>
<dbReference type="Pfam" id="PF00465">
    <property type="entry name" value="Fe-ADH"/>
    <property type="match status" value="1"/>
</dbReference>
<evidence type="ECO:0000313" key="5">
    <source>
        <dbReference type="Proteomes" id="UP001646157"/>
    </source>
</evidence>
<accession>A0ABS2N845</accession>
<dbReference type="CDD" id="cd08172">
    <property type="entry name" value="GlyDH-like"/>
    <property type="match status" value="1"/>
</dbReference>
<proteinExistence type="predicted"/>
<name>A0ABS2N845_9BACI</name>
<dbReference type="Gene3D" id="3.40.50.1970">
    <property type="match status" value="1"/>
</dbReference>
<sequence>MDYKLSVRGAPQFYQCRNGILQELESLIIQRKKYRALVIHGKKSFEAARAYLPKFNAVLMEKWEYNGECSLEEIRKISRFYKQGYFDIIIGIGGGKVLDLAKAVSHEVKGPTVLIPTLASTCAAWTPLSVIYSKEGKFLYYEVYPQSTDIVLVEPEVILSSPVKYLKAGIADTLAKWYEADVMIRNLNVPPVPLLVAHHSARLCKDLLLEKGIKSLEDMKNRKLTSNFVSVIETNMILGGMVGGFGDEYGRVSGAHAIHNALTEFPCTHHLLHGEKVAYGILVQLAIEEQWTEIERLLPFYEKLSLPKSFKEIGLTNEIDIKQLATYAMNNHSLKLVDENINEDRVINALTNIESIVRIKTNPIIIK</sequence>
<dbReference type="PIRSF" id="PIRSF000112">
    <property type="entry name" value="Glycerol_dehydrogenase"/>
    <property type="match status" value="1"/>
</dbReference>
<dbReference type="EC" id="1.1.-.-" evidence="4"/>
<dbReference type="PANTHER" id="PTHR43616:SF3">
    <property type="entry name" value="HYDROXYCARBOXYLATE DEHYDROGENASE A"/>
    <property type="match status" value="1"/>
</dbReference>
<protein>
    <submittedName>
        <fullName evidence="4">Oxidoreductase</fullName>
        <ecNumber evidence="4">1.1.-.-</ecNumber>
    </submittedName>
</protein>
<dbReference type="PANTHER" id="PTHR43616">
    <property type="entry name" value="GLYCEROL DEHYDROGENASE"/>
    <property type="match status" value="1"/>
</dbReference>
<feature type="domain" description="Alcohol dehydrogenase iron-type/glycerol dehydrogenase GldA" evidence="3">
    <location>
        <begin position="11"/>
        <end position="153"/>
    </location>
</feature>
<evidence type="ECO:0000259" key="3">
    <source>
        <dbReference type="Pfam" id="PF00465"/>
    </source>
</evidence>
<reference evidence="4 5" key="1">
    <citation type="submission" date="2021-01" db="EMBL/GenBank/DDBJ databases">
        <title>Genomic Encyclopedia of Type Strains, Phase IV (KMG-IV): sequencing the most valuable type-strain genomes for metagenomic binning, comparative biology and taxonomic classification.</title>
        <authorList>
            <person name="Goeker M."/>
        </authorList>
    </citation>
    <scope>NUCLEOTIDE SEQUENCE [LARGE SCALE GENOMIC DNA]</scope>
    <source>
        <strain evidence="4 5">DSM 24834</strain>
    </source>
</reference>
<dbReference type="GO" id="GO:0016491">
    <property type="term" value="F:oxidoreductase activity"/>
    <property type="evidence" value="ECO:0007669"/>
    <property type="project" value="UniProtKB-KW"/>
</dbReference>